<protein>
    <recommendedName>
        <fullName evidence="1">diguanylate cyclase</fullName>
        <ecNumber evidence="1">2.7.7.65</ecNumber>
    </recommendedName>
</protein>
<evidence type="ECO:0000256" key="3">
    <source>
        <dbReference type="SAM" id="Phobius"/>
    </source>
</evidence>
<dbReference type="InterPro" id="IPR029787">
    <property type="entry name" value="Nucleotide_cyclase"/>
</dbReference>
<dbReference type="Pfam" id="PF00990">
    <property type="entry name" value="GGDEF"/>
    <property type="match status" value="1"/>
</dbReference>
<evidence type="ECO:0000313" key="6">
    <source>
        <dbReference type="Proteomes" id="UP000533469"/>
    </source>
</evidence>
<dbReference type="PROSITE" id="PS50887">
    <property type="entry name" value="GGDEF"/>
    <property type="match status" value="1"/>
</dbReference>
<feature type="transmembrane region" description="Helical" evidence="3">
    <location>
        <begin position="137"/>
        <end position="154"/>
    </location>
</feature>
<comment type="catalytic activity">
    <reaction evidence="2">
        <text>2 GTP = 3',3'-c-di-GMP + 2 diphosphate</text>
        <dbReference type="Rhea" id="RHEA:24898"/>
        <dbReference type="ChEBI" id="CHEBI:33019"/>
        <dbReference type="ChEBI" id="CHEBI:37565"/>
        <dbReference type="ChEBI" id="CHEBI:58805"/>
        <dbReference type="EC" id="2.7.7.65"/>
    </reaction>
</comment>
<dbReference type="NCBIfam" id="TIGR00254">
    <property type="entry name" value="GGDEF"/>
    <property type="match status" value="1"/>
</dbReference>
<dbReference type="SMART" id="SM00267">
    <property type="entry name" value="GGDEF"/>
    <property type="match status" value="1"/>
</dbReference>
<keyword evidence="3" id="KW-1133">Transmembrane helix</keyword>
<reference evidence="5 6" key="1">
    <citation type="submission" date="2020-08" db="EMBL/GenBank/DDBJ databases">
        <title>Genomic Encyclopedia of Type Strains, Phase IV (KMG-IV): sequencing the most valuable type-strain genomes for metagenomic binning, comparative biology and taxonomic classification.</title>
        <authorList>
            <person name="Goeker M."/>
        </authorList>
    </citation>
    <scope>NUCLEOTIDE SEQUENCE [LARGE SCALE GENOMIC DNA]</scope>
    <source>
        <strain evidence="5 6">DSM 5895</strain>
    </source>
</reference>
<organism evidence="5 6">
    <name type="scientific">Ancylobacter tetraedralis</name>
    <dbReference type="NCBI Taxonomy" id="217068"/>
    <lineage>
        <taxon>Bacteria</taxon>
        <taxon>Pseudomonadati</taxon>
        <taxon>Pseudomonadota</taxon>
        <taxon>Alphaproteobacteria</taxon>
        <taxon>Hyphomicrobiales</taxon>
        <taxon>Xanthobacteraceae</taxon>
        <taxon>Ancylobacter</taxon>
    </lineage>
</organism>
<dbReference type="Gene3D" id="3.30.70.270">
    <property type="match status" value="1"/>
</dbReference>
<dbReference type="GO" id="GO:0005886">
    <property type="term" value="C:plasma membrane"/>
    <property type="evidence" value="ECO:0007669"/>
    <property type="project" value="TreeGrafter"/>
</dbReference>
<evidence type="ECO:0000259" key="4">
    <source>
        <dbReference type="PROSITE" id="PS50887"/>
    </source>
</evidence>
<dbReference type="PANTHER" id="PTHR45138">
    <property type="entry name" value="REGULATORY COMPONENTS OF SENSORY TRANSDUCTION SYSTEM"/>
    <property type="match status" value="1"/>
</dbReference>
<feature type="transmembrane region" description="Helical" evidence="3">
    <location>
        <begin position="49"/>
        <end position="71"/>
    </location>
</feature>
<dbReference type="EC" id="2.7.7.65" evidence="1"/>
<dbReference type="CDD" id="cd01949">
    <property type="entry name" value="GGDEF"/>
    <property type="match status" value="1"/>
</dbReference>
<accession>A0A839ZDJ8</accession>
<evidence type="ECO:0000313" key="5">
    <source>
        <dbReference type="EMBL" id="MBB3772873.1"/>
    </source>
</evidence>
<dbReference type="GO" id="GO:1902201">
    <property type="term" value="P:negative regulation of bacterial-type flagellum-dependent cell motility"/>
    <property type="evidence" value="ECO:0007669"/>
    <property type="project" value="TreeGrafter"/>
</dbReference>
<dbReference type="PANTHER" id="PTHR45138:SF9">
    <property type="entry name" value="DIGUANYLATE CYCLASE DGCM-RELATED"/>
    <property type="match status" value="1"/>
</dbReference>
<name>A0A839ZDJ8_9HYPH</name>
<gene>
    <name evidence="5" type="ORF">FHS55_003498</name>
</gene>
<dbReference type="FunFam" id="3.30.70.270:FF:000001">
    <property type="entry name" value="Diguanylate cyclase domain protein"/>
    <property type="match status" value="1"/>
</dbReference>
<keyword evidence="3" id="KW-0812">Transmembrane</keyword>
<dbReference type="InterPro" id="IPR043128">
    <property type="entry name" value="Rev_trsase/Diguanyl_cyclase"/>
</dbReference>
<feature type="transmembrane region" description="Helical" evidence="3">
    <location>
        <begin position="174"/>
        <end position="197"/>
    </location>
</feature>
<evidence type="ECO:0000256" key="1">
    <source>
        <dbReference type="ARBA" id="ARBA00012528"/>
    </source>
</evidence>
<dbReference type="Proteomes" id="UP000533469">
    <property type="component" value="Unassembled WGS sequence"/>
</dbReference>
<comment type="caution">
    <text evidence="5">The sequence shown here is derived from an EMBL/GenBank/DDBJ whole genome shotgun (WGS) entry which is preliminary data.</text>
</comment>
<proteinExistence type="predicted"/>
<feature type="transmembrane region" description="Helical" evidence="3">
    <location>
        <begin position="107"/>
        <end position="125"/>
    </location>
</feature>
<dbReference type="InterPro" id="IPR000160">
    <property type="entry name" value="GGDEF_dom"/>
</dbReference>
<dbReference type="AlphaFoldDB" id="A0A839ZDJ8"/>
<feature type="domain" description="GGDEF" evidence="4">
    <location>
        <begin position="235"/>
        <end position="380"/>
    </location>
</feature>
<dbReference type="SUPFAM" id="SSF55073">
    <property type="entry name" value="Nucleotide cyclase"/>
    <property type="match status" value="1"/>
</dbReference>
<evidence type="ECO:0000256" key="2">
    <source>
        <dbReference type="ARBA" id="ARBA00034247"/>
    </source>
</evidence>
<feature type="transmembrane region" description="Helical" evidence="3">
    <location>
        <begin position="83"/>
        <end position="101"/>
    </location>
</feature>
<dbReference type="RefSeq" id="WP_183191035.1">
    <property type="nucleotide sequence ID" value="NZ_JACICD010000007.1"/>
</dbReference>
<dbReference type="GO" id="GO:0052621">
    <property type="term" value="F:diguanylate cyclase activity"/>
    <property type="evidence" value="ECO:0007669"/>
    <property type="project" value="UniProtKB-EC"/>
</dbReference>
<keyword evidence="3" id="KW-0472">Membrane</keyword>
<keyword evidence="6" id="KW-1185">Reference proteome</keyword>
<dbReference type="InterPro" id="IPR050469">
    <property type="entry name" value="Diguanylate_Cyclase"/>
</dbReference>
<sequence length="387" mass="41636">MAAATMLAAAMLFVWWLTPSEPALAHWAAAIELLVIGILCVALRDVIPDALSIALGNGAMLAGYGLIWTGLRRFDGRPPRTQRALIAPFLFVALCQLPFFAESTAHRVILISLMIAGLNLLAIAQLRRGRLVSRPRLALLTLLTAVLAFNLARIPTVTAQVDRQDRVALFSDPAMAGFGLLALAILIFICFAMVLMVRERREMHFRSAAQRDELTGLLNRRGFMESAMGEGVAGGTMAVMLLDLDHFKLINDRFGHGAGDRVLSIFARVLRENLRHGDIVGRIGGEEFAAVLPGALLSDARLAAERVQLGLREAMTSMRFGDAGEAIQCTVSIGLAVTTLSKGEPSASHGMRLQALIAEADTVLYRAKSQGRNRIEIAPAGPVALGA</sequence>
<dbReference type="EMBL" id="JACICD010000007">
    <property type="protein sequence ID" value="MBB3772873.1"/>
    <property type="molecule type" value="Genomic_DNA"/>
</dbReference>
<dbReference type="GO" id="GO:0043709">
    <property type="term" value="P:cell adhesion involved in single-species biofilm formation"/>
    <property type="evidence" value="ECO:0007669"/>
    <property type="project" value="TreeGrafter"/>
</dbReference>